<accession>A0AAW2U9I9</accession>
<gene>
    <name evidence="1" type="ORF">Sradi_1524000</name>
</gene>
<sequence>MAEGYIAEECLAFCSIYLRVRRVHRGLDCTLECRWVEIGREGVGVDAPLPPGGAPMKELPPEFAQILQMALQAQAQAQAQFLTQAHAPAPASHQQLLQLIIIMKESERRELQNLRVP</sequence>
<reference evidence="1" key="2">
    <citation type="journal article" date="2024" name="Plant">
        <title>Genomic evolution and insights into agronomic trait innovations of Sesamum species.</title>
        <authorList>
            <person name="Miao H."/>
            <person name="Wang L."/>
            <person name="Qu L."/>
            <person name="Liu H."/>
            <person name="Sun Y."/>
            <person name="Le M."/>
            <person name="Wang Q."/>
            <person name="Wei S."/>
            <person name="Zheng Y."/>
            <person name="Lin W."/>
            <person name="Duan Y."/>
            <person name="Cao H."/>
            <person name="Xiong S."/>
            <person name="Wang X."/>
            <person name="Wei L."/>
            <person name="Li C."/>
            <person name="Ma Q."/>
            <person name="Ju M."/>
            <person name="Zhao R."/>
            <person name="Li G."/>
            <person name="Mu C."/>
            <person name="Tian Q."/>
            <person name="Mei H."/>
            <person name="Zhang T."/>
            <person name="Gao T."/>
            <person name="Zhang H."/>
        </authorList>
    </citation>
    <scope>NUCLEOTIDE SEQUENCE</scope>
    <source>
        <strain evidence="1">G02</strain>
    </source>
</reference>
<name>A0AAW2U9I9_SESRA</name>
<comment type="caution">
    <text evidence="1">The sequence shown here is derived from an EMBL/GenBank/DDBJ whole genome shotgun (WGS) entry which is preliminary data.</text>
</comment>
<dbReference type="EMBL" id="JACGWJ010000006">
    <property type="protein sequence ID" value="KAL0413223.1"/>
    <property type="molecule type" value="Genomic_DNA"/>
</dbReference>
<organism evidence="1">
    <name type="scientific">Sesamum radiatum</name>
    <name type="common">Black benniseed</name>
    <dbReference type="NCBI Taxonomy" id="300843"/>
    <lineage>
        <taxon>Eukaryota</taxon>
        <taxon>Viridiplantae</taxon>
        <taxon>Streptophyta</taxon>
        <taxon>Embryophyta</taxon>
        <taxon>Tracheophyta</taxon>
        <taxon>Spermatophyta</taxon>
        <taxon>Magnoliopsida</taxon>
        <taxon>eudicotyledons</taxon>
        <taxon>Gunneridae</taxon>
        <taxon>Pentapetalae</taxon>
        <taxon>asterids</taxon>
        <taxon>lamiids</taxon>
        <taxon>Lamiales</taxon>
        <taxon>Pedaliaceae</taxon>
        <taxon>Sesamum</taxon>
    </lineage>
</organism>
<dbReference type="AlphaFoldDB" id="A0AAW2U9I9"/>
<protein>
    <submittedName>
        <fullName evidence="1">Uncharacterized protein</fullName>
    </submittedName>
</protein>
<evidence type="ECO:0000313" key="1">
    <source>
        <dbReference type="EMBL" id="KAL0413223.1"/>
    </source>
</evidence>
<proteinExistence type="predicted"/>
<reference evidence="1" key="1">
    <citation type="submission" date="2020-06" db="EMBL/GenBank/DDBJ databases">
        <authorList>
            <person name="Li T."/>
            <person name="Hu X."/>
            <person name="Zhang T."/>
            <person name="Song X."/>
            <person name="Zhang H."/>
            <person name="Dai N."/>
            <person name="Sheng W."/>
            <person name="Hou X."/>
            <person name="Wei L."/>
        </authorList>
    </citation>
    <scope>NUCLEOTIDE SEQUENCE</scope>
    <source>
        <strain evidence="1">G02</strain>
        <tissue evidence="1">Leaf</tissue>
    </source>
</reference>